<organism evidence="1 2">
    <name type="scientific">Bacteroides pectinophilus CAG:437</name>
    <dbReference type="NCBI Taxonomy" id="1263051"/>
    <lineage>
        <taxon>Bacteria</taxon>
        <taxon>Bacillati</taxon>
        <taxon>Bacillota</taxon>
        <taxon>Clostridia</taxon>
        <taxon>Eubacteriales</taxon>
    </lineage>
</organism>
<dbReference type="AlphaFoldDB" id="R7B0N4"/>
<accession>R7B0N4</accession>
<dbReference type="EMBL" id="CBHH010000022">
    <property type="protein sequence ID" value="CDD55902.1"/>
    <property type="molecule type" value="Genomic_DNA"/>
</dbReference>
<proteinExistence type="predicted"/>
<reference evidence="1" key="1">
    <citation type="submission" date="2012-11" db="EMBL/GenBank/DDBJ databases">
        <title>Dependencies among metagenomic species, viruses, plasmids and units of genetic variation.</title>
        <authorList>
            <person name="Nielsen H.B."/>
            <person name="Almeida M."/>
            <person name="Juncker A.S."/>
            <person name="Rasmussen S."/>
            <person name="Li J."/>
            <person name="Sunagawa S."/>
            <person name="Plichta D."/>
            <person name="Gautier L."/>
            <person name="Le Chatelier E."/>
            <person name="Peletier E."/>
            <person name="Bonde I."/>
            <person name="Nielsen T."/>
            <person name="Manichanh C."/>
            <person name="Arumugam M."/>
            <person name="Batto J."/>
            <person name="Santos M.B.Q.D."/>
            <person name="Blom N."/>
            <person name="Borruel N."/>
            <person name="Burgdorf K.S."/>
            <person name="Boumezbeur F."/>
            <person name="Casellas F."/>
            <person name="Dore J."/>
            <person name="Guarner F."/>
            <person name="Hansen T."/>
            <person name="Hildebrand F."/>
            <person name="Kaas R.S."/>
            <person name="Kennedy S."/>
            <person name="Kristiansen K."/>
            <person name="Kultima J.R."/>
            <person name="Leonard P."/>
            <person name="Levenez F."/>
            <person name="Lund O."/>
            <person name="Moumen B."/>
            <person name="Le Paslier D."/>
            <person name="Pons N."/>
            <person name="Pedersen O."/>
            <person name="Prifti E."/>
            <person name="Qin J."/>
            <person name="Raes J."/>
            <person name="Tap J."/>
            <person name="Tims S."/>
            <person name="Ussery D.W."/>
            <person name="Yamada T."/>
            <person name="MetaHit consortium"/>
            <person name="Renault P."/>
            <person name="Sicheritz-Ponten T."/>
            <person name="Bork P."/>
            <person name="Wang J."/>
            <person name="Brunak S."/>
            <person name="Ehrlich S.D."/>
        </authorList>
    </citation>
    <scope>NUCLEOTIDE SEQUENCE [LARGE SCALE GENOMIC DNA]</scope>
</reference>
<evidence type="ECO:0008006" key="3">
    <source>
        <dbReference type="Google" id="ProtNLM"/>
    </source>
</evidence>
<sequence>MGIPALSIALNSIQTSNDIGIAVLAKNLDVMNTEGDALTKMMELSVNPGIGQNIDYLV</sequence>
<comment type="caution">
    <text evidence="1">The sequence shown here is derived from an EMBL/GenBank/DDBJ whole genome shotgun (WGS) entry which is preliminary data.</text>
</comment>
<dbReference type="Pfam" id="PF14070">
    <property type="entry name" value="YjfB_motility"/>
    <property type="match status" value="1"/>
</dbReference>
<protein>
    <recommendedName>
        <fullName evidence="3">Motility protein</fullName>
    </recommendedName>
</protein>
<evidence type="ECO:0000313" key="2">
    <source>
        <dbReference type="Proteomes" id="UP000018141"/>
    </source>
</evidence>
<dbReference type="InterPro" id="IPR025906">
    <property type="entry name" value="YjfB_motility"/>
</dbReference>
<dbReference type="Proteomes" id="UP000018141">
    <property type="component" value="Unassembled WGS sequence"/>
</dbReference>
<name>R7B0N4_9FIRM</name>
<evidence type="ECO:0000313" key="1">
    <source>
        <dbReference type="EMBL" id="CDD55902.1"/>
    </source>
</evidence>
<gene>
    <name evidence="1" type="ORF">BN656_00607</name>
</gene>